<sequence>MIIPAVALQELGYLPMAGQHRPPALIRAMREDPAAFIRGAAVQLKVAQKLDCFEGPKRSECLPTDPWPFTWVEVDKHAGTPAPETVTVWRVESGQFHAVYRTRANTGILHSTPDGSWPIVRRYRVTTMQGFFPVPIPRPVALLSASTEPVLSAGLSPIRSSATLAPKALSSASAKDALSVGLVPSAGPVPSAGLWHGAWVRWQPYDDTGIKWVSYFDGGRALHYFPRARYGFPQSAGCVEMPLNAAHVVYRLTRMGTVVTVTAGSATSGQENAHA</sequence>
<organism evidence="7">
    <name type="scientific">mine drainage metagenome</name>
    <dbReference type="NCBI Taxonomy" id="410659"/>
    <lineage>
        <taxon>unclassified sequences</taxon>
        <taxon>metagenomes</taxon>
        <taxon>ecological metagenomes</taxon>
    </lineage>
</organism>
<dbReference type="SUPFAM" id="SSF141523">
    <property type="entry name" value="L,D-transpeptidase catalytic domain-like"/>
    <property type="match status" value="1"/>
</dbReference>
<dbReference type="Pfam" id="PF03734">
    <property type="entry name" value="YkuD"/>
    <property type="match status" value="1"/>
</dbReference>
<dbReference type="Gene3D" id="2.40.440.10">
    <property type="entry name" value="L,D-transpeptidase catalytic domain-like"/>
    <property type="match status" value="1"/>
</dbReference>
<protein>
    <recommendedName>
        <fullName evidence="6">L,D-TPase catalytic domain-containing protein</fullName>
    </recommendedName>
</protein>
<comment type="pathway">
    <text evidence="1">Cell wall biogenesis; peptidoglycan biosynthesis.</text>
</comment>
<dbReference type="GO" id="GO:0016740">
    <property type="term" value="F:transferase activity"/>
    <property type="evidence" value="ECO:0007669"/>
    <property type="project" value="UniProtKB-KW"/>
</dbReference>
<evidence type="ECO:0000256" key="2">
    <source>
        <dbReference type="ARBA" id="ARBA00022679"/>
    </source>
</evidence>
<feature type="domain" description="L,D-TPase catalytic" evidence="6">
    <location>
        <begin position="89"/>
        <end position="261"/>
    </location>
</feature>
<keyword evidence="2" id="KW-0808">Transferase</keyword>
<evidence type="ECO:0000313" key="7">
    <source>
        <dbReference type="EMBL" id="CBI08280.1"/>
    </source>
</evidence>
<reference evidence="7" key="1">
    <citation type="submission" date="2009-10" db="EMBL/GenBank/DDBJ databases">
        <title>Diversity of trophic interactions inside an arsenic-rich microbial ecosystem.</title>
        <authorList>
            <person name="Bertin P.N."/>
            <person name="Heinrich-Salmeron A."/>
            <person name="Pelletier E."/>
            <person name="Goulhen-Chollet F."/>
            <person name="Arsene-Ploetze F."/>
            <person name="Gallien S."/>
            <person name="Calteau A."/>
            <person name="Vallenet D."/>
            <person name="Casiot C."/>
            <person name="Chane-Woon-Ming B."/>
            <person name="Giloteaux L."/>
            <person name="Barakat M."/>
            <person name="Bonnefoy V."/>
            <person name="Bruneel O."/>
            <person name="Chandler M."/>
            <person name="Cleiss J."/>
            <person name="Duran R."/>
            <person name="Elbaz-Poulichet F."/>
            <person name="Fonknechten N."/>
            <person name="Lauga B."/>
            <person name="Mornico D."/>
            <person name="Ortet P."/>
            <person name="Schaeffer C."/>
            <person name="Siguier P."/>
            <person name="Alexander Thil Smith A."/>
            <person name="Van Dorsselaer A."/>
            <person name="Weissenbach J."/>
            <person name="Medigue C."/>
            <person name="Le Paslier D."/>
        </authorList>
    </citation>
    <scope>NUCLEOTIDE SEQUENCE</scope>
</reference>
<evidence type="ECO:0000256" key="5">
    <source>
        <dbReference type="ARBA" id="ARBA00023316"/>
    </source>
</evidence>
<dbReference type="CDD" id="cd16913">
    <property type="entry name" value="YkuD_like"/>
    <property type="match status" value="1"/>
</dbReference>
<dbReference type="GO" id="GO:0008360">
    <property type="term" value="P:regulation of cell shape"/>
    <property type="evidence" value="ECO:0007669"/>
    <property type="project" value="UniProtKB-KW"/>
</dbReference>
<evidence type="ECO:0000256" key="1">
    <source>
        <dbReference type="ARBA" id="ARBA00004752"/>
    </source>
</evidence>
<dbReference type="InterPro" id="IPR038063">
    <property type="entry name" value="Transpep_catalytic_dom"/>
</dbReference>
<dbReference type="GO" id="GO:0071555">
    <property type="term" value="P:cell wall organization"/>
    <property type="evidence" value="ECO:0007669"/>
    <property type="project" value="UniProtKB-KW"/>
</dbReference>
<evidence type="ECO:0000256" key="3">
    <source>
        <dbReference type="ARBA" id="ARBA00022960"/>
    </source>
</evidence>
<keyword evidence="3" id="KW-0133">Cell shape</keyword>
<gene>
    <name evidence="7" type="ORF">CARN6_1732</name>
</gene>
<keyword evidence="5" id="KW-0961">Cell wall biogenesis/degradation</keyword>
<keyword evidence="4" id="KW-0573">Peptidoglycan synthesis</keyword>
<dbReference type="GO" id="GO:0009252">
    <property type="term" value="P:peptidoglycan biosynthetic process"/>
    <property type="evidence" value="ECO:0007669"/>
    <property type="project" value="UniProtKB-UniPathway"/>
</dbReference>
<evidence type="ECO:0000256" key="4">
    <source>
        <dbReference type="ARBA" id="ARBA00022984"/>
    </source>
</evidence>
<accession>E6QM09</accession>
<proteinExistence type="predicted"/>
<dbReference type="AlphaFoldDB" id="E6QM09"/>
<dbReference type="InterPro" id="IPR005490">
    <property type="entry name" value="LD_TPept_cat_dom"/>
</dbReference>
<dbReference type="EMBL" id="CABQ01000201">
    <property type="protein sequence ID" value="CBI08280.1"/>
    <property type="molecule type" value="Genomic_DNA"/>
</dbReference>
<comment type="caution">
    <text evidence="7">The sequence shown here is derived from an EMBL/GenBank/DDBJ whole genome shotgun (WGS) entry which is preliminary data.</text>
</comment>
<name>E6QM09_9ZZZZ</name>
<dbReference type="UniPathway" id="UPA00219"/>
<evidence type="ECO:0000259" key="6">
    <source>
        <dbReference type="Pfam" id="PF03734"/>
    </source>
</evidence>